<evidence type="ECO:0000313" key="1">
    <source>
        <dbReference type="EMBL" id="MBB4836991.1"/>
    </source>
</evidence>
<comment type="caution">
    <text evidence="1">The sequence shown here is derived from an EMBL/GenBank/DDBJ whole genome shotgun (WGS) entry which is preliminary data.</text>
</comment>
<accession>A0A7W7JXL3</accession>
<protein>
    <submittedName>
        <fullName evidence="1">Uncharacterized protein</fullName>
    </submittedName>
</protein>
<organism evidence="1 2">
    <name type="scientific">Sphingomonas kyeonggiensis</name>
    <dbReference type="NCBI Taxonomy" id="1268553"/>
    <lineage>
        <taxon>Bacteria</taxon>
        <taxon>Pseudomonadati</taxon>
        <taxon>Pseudomonadota</taxon>
        <taxon>Alphaproteobacteria</taxon>
        <taxon>Sphingomonadales</taxon>
        <taxon>Sphingomonadaceae</taxon>
        <taxon>Sphingomonas</taxon>
    </lineage>
</organism>
<dbReference type="EMBL" id="JACHLN010000001">
    <property type="protein sequence ID" value="MBB4836991.1"/>
    <property type="molecule type" value="Genomic_DNA"/>
</dbReference>
<sequence length="63" mass="7467">MVKEDDIEYLSRRVEEERDKAEHARDPSSYRVHTEFARAYERKLQVLIASQSKPQLRNGHAIL</sequence>
<keyword evidence="2" id="KW-1185">Reference proteome</keyword>
<evidence type="ECO:0000313" key="2">
    <source>
        <dbReference type="Proteomes" id="UP000575241"/>
    </source>
</evidence>
<gene>
    <name evidence="1" type="ORF">HNP52_000042</name>
</gene>
<name>A0A7W7JXL3_9SPHN</name>
<dbReference type="RefSeq" id="WP_184160813.1">
    <property type="nucleotide sequence ID" value="NZ_JACHLN010000001.1"/>
</dbReference>
<dbReference type="Proteomes" id="UP000575241">
    <property type="component" value="Unassembled WGS sequence"/>
</dbReference>
<dbReference type="AlphaFoldDB" id="A0A7W7JXL3"/>
<reference evidence="1 2" key="1">
    <citation type="submission" date="2020-08" db="EMBL/GenBank/DDBJ databases">
        <title>Functional genomics of gut bacteria from endangered species of beetles.</title>
        <authorList>
            <person name="Carlos-Shanley C."/>
        </authorList>
    </citation>
    <scope>NUCLEOTIDE SEQUENCE [LARGE SCALE GENOMIC DNA]</scope>
    <source>
        <strain evidence="1 2">S00224</strain>
    </source>
</reference>
<proteinExistence type="predicted"/>